<dbReference type="PANTHER" id="PTHR23506:SF37">
    <property type="entry name" value="MAJOR FACILITATOR SUPERFAMILY (MFS) PROFILE DOMAIN-CONTAINING PROTEIN"/>
    <property type="match status" value="1"/>
</dbReference>
<dbReference type="Pfam" id="PF07690">
    <property type="entry name" value="MFS_1"/>
    <property type="match status" value="1"/>
</dbReference>
<evidence type="ECO:0000256" key="7">
    <source>
        <dbReference type="SAM" id="Phobius"/>
    </source>
</evidence>
<gene>
    <name evidence="9" type="ORF">B5807_09420</name>
</gene>
<feature type="transmembrane region" description="Helical" evidence="7">
    <location>
        <begin position="265"/>
        <end position="291"/>
    </location>
</feature>
<comment type="subcellular location">
    <subcellularLocation>
        <location evidence="1">Membrane</location>
        <topology evidence="1">Multi-pass membrane protein</topology>
    </subcellularLocation>
</comment>
<dbReference type="AlphaFoldDB" id="A0A1Y2LM66"/>
<feature type="transmembrane region" description="Helical" evidence="7">
    <location>
        <begin position="99"/>
        <end position="125"/>
    </location>
</feature>
<feature type="transmembrane region" description="Helical" evidence="7">
    <location>
        <begin position="186"/>
        <end position="205"/>
    </location>
</feature>
<evidence type="ECO:0000256" key="3">
    <source>
        <dbReference type="ARBA" id="ARBA00022692"/>
    </source>
</evidence>
<dbReference type="EMBL" id="KZ107855">
    <property type="protein sequence ID" value="OSS45036.1"/>
    <property type="molecule type" value="Genomic_DNA"/>
</dbReference>
<sequence length="482" mass="51582">MLKSLNFESSSPPPGLKWRSHPLFITTTVGMGAFTDLFLYGLIVPVLPFLLKDRIDIPESQIQDTISMLLAVYAAASCFSSPVAGVLADKFASSRQLPFTISLVMLVVATVMFAFGQSIGVLVVARLLQGASAGVVWTLGLAIIVETVGQENLGKTMGTVFSFISVAGLFSPICGGLLYAKTGYNGVFGVGIGLVAIDFLLRVLMVEKRVRDKYLPEFDTGTQQSDDTGAGEHEPLLRNPDTSSNIDERYRLSPPMDRITREFPIFLLLADPGLLAAILIAFMQAALLGSFDATVPLIAESSFGFNSLKAGLLFLPLGVADFFLGPVFGWAVDQYGPRLFSVLGFAFLVPTLILLRLPQEQTVLDKLDNDQLIALYASLLALNGVGLAIIGSPSIVEAGRLVENYSKANRDIFSRGAPWAQLYGINSMVFSGGLTVGPLVAGSLREKIGYGNMNAMLASMCVVTAVLAALFIGRKDVAESKD</sequence>
<dbReference type="InterPro" id="IPR020846">
    <property type="entry name" value="MFS_dom"/>
</dbReference>
<feature type="transmembrane region" description="Helical" evidence="7">
    <location>
        <begin position="373"/>
        <end position="396"/>
    </location>
</feature>
<evidence type="ECO:0000256" key="1">
    <source>
        <dbReference type="ARBA" id="ARBA00004141"/>
    </source>
</evidence>
<feature type="transmembrane region" description="Helical" evidence="7">
    <location>
        <begin position="339"/>
        <end position="358"/>
    </location>
</feature>
<dbReference type="STRING" id="105696.A0A1Y2LM66"/>
<feature type="region of interest" description="Disordered" evidence="6">
    <location>
        <begin position="217"/>
        <end position="249"/>
    </location>
</feature>
<feature type="transmembrane region" description="Helical" evidence="7">
    <location>
        <begin position="160"/>
        <end position="180"/>
    </location>
</feature>
<feature type="transmembrane region" description="Helical" evidence="7">
    <location>
        <begin position="311"/>
        <end position="332"/>
    </location>
</feature>
<evidence type="ECO:0000256" key="5">
    <source>
        <dbReference type="ARBA" id="ARBA00023136"/>
    </source>
</evidence>
<dbReference type="GO" id="GO:0016020">
    <property type="term" value="C:membrane"/>
    <property type="evidence" value="ECO:0007669"/>
    <property type="project" value="UniProtKB-SubCell"/>
</dbReference>
<feature type="transmembrane region" description="Helical" evidence="7">
    <location>
        <begin position="66"/>
        <end position="87"/>
    </location>
</feature>
<feature type="transmembrane region" description="Helical" evidence="7">
    <location>
        <begin position="417"/>
        <end position="441"/>
    </location>
</feature>
<dbReference type="PROSITE" id="PS50850">
    <property type="entry name" value="MFS"/>
    <property type="match status" value="1"/>
</dbReference>
<reference evidence="9 10" key="1">
    <citation type="journal article" date="2017" name="Genome Announc.">
        <title>Genome sequence of the saprophytic ascomycete Epicoccum nigrum ICMP 19927 strain isolated from New Zealand.</title>
        <authorList>
            <person name="Fokin M."/>
            <person name="Fleetwood D."/>
            <person name="Weir B.S."/>
            <person name="Villas-Boas S.G."/>
        </authorList>
    </citation>
    <scope>NUCLEOTIDE SEQUENCE [LARGE SCALE GENOMIC DNA]</scope>
    <source>
        <strain evidence="9 10">ICMP 19927</strain>
    </source>
</reference>
<proteinExistence type="predicted"/>
<dbReference type="CDD" id="cd17325">
    <property type="entry name" value="MFS_MdtG_SLC18_like"/>
    <property type="match status" value="1"/>
</dbReference>
<keyword evidence="4 7" id="KW-1133">Transmembrane helix</keyword>
<feature type="transmembrane region" description="Helical" evidence="7">
    <location>
        <begin position="453"/>
        <end position="472"/>
    </location>
</feature>
<organism evidence="9 10">
    <name type="scientific">Epicoccum nigrum</name>
    <name type="common">Soil fungus</name>
    <name type="synonym">Epicoccum purpurascens</name>
    <dbReference type="NCBI Taxonomy" id="105696"/>
    <lineage>
        <taxon>Eukaryota</taxon>
        <taxon>Fungi</taxon>
        <taxon>Dikarya</taxon>
        <taxon>Ascomycota</taxon>
        <taxon>Pezizomycotina</taxon>
        <taxon>Dothideomycetes</taxon>
        <taxon>Pleosporomycetidae</taxon>
        <taxon>Pleosporales</taxon>
        <taxon>Pleosporineae</taxon>
        <taxon>Didymellaceae</taxon>
        <taxon>Epicoccum</taxon>
    </lineage>
</organism>
<feature type="transmembrane region" description="Helical" evidence="7">
    <location>
        <begin position="21"/>
        <end position="46"/>
    </location>
</feature>
<dbReference type="InterPro" id="IPR050930">
    <property type="entry name" value="MFS_Vesicular_Transporter"/>
</dbReference>
<dbReference type="Gene3D" id="1.20.1250.20">
    <property type="entry name" value="MFS general substrate transporter like domains"/>
    <property type="match status" value="1"/>
</dbReference>
<keyword evidence="10" id="KW-1185">Reference proteome</keyword>
<evidence type="ECO:0000256" key="2">
    <source>
        <dbReference type="ARBA" id="ARBA00022448"/>
    </source>
</evidence>
<name>A0A1Y2LM66_EPING</name>
<dbReference type="SUPFAM" id="SSF103473">
    <property type="entry name" value="MFS general substrate transporter"/>
    <property type="match status" value="1"/>
</dbReference>
<feature type="domain" description="Major facilitator superfamily (MFS) profile" evidence="8">
    <location>
        <begin position="25"/>
        <end position="476"/>
    </location>
</feature>
<evidence type="ECO:0000259" key="8">
    <source>
        <dbReference type="PROSITE" id="PS50850"/>
    </source>
</evidence>
<keyword evidence="5 7" id="KW-0472">Membrane</keyword>
<dbReference type="OMA" id="FGWCVDR"/>
<accession>A0A1Y2LM66</accession>
<dbReference type="PANTHER" id="PTHR23506">
    <property type="entry name" value="GH10249P"/>
    <property type="match status" value="1"/>
</dbReference>
<evidence type="ECO:0000313" key="9">
    <source>
        <dbReference type="EMBL" id="OSS45036.1"/>
    </source>
</evidence>
<dbReference type="GO" id="GO:0022857">
    <property type="term" value="F:transmembrane transporter activity"/>
    <property type="evidence" value="ECO:0007669"/>
    <property type="project" value="InterPro"/>
</dbReference>
<feature type="transmembrane region" description="Helical" evidence="7">
    <location>
        <begin position="131"/>
        <end position="148"/>
    </location>
</feature>
<dbReference type="Proteomes" id="UP000193240">
    <property type="component" value="Unassembled WGS sequence"/>
</dbReference>
<evidence type="ECO:0000256" key="6">
    <source>
        <dbReference type="SAM" id="MobiDB-lite"/>
    </source>
</evidence>
<evidence type="ECO:0000256" key="4">
    <source>
        <dbReference type="ARBA" id="ARBA00022989"/>
    </source>
</evidence>
<keyword evidence="3 7" id="KW-0812">Transmembrane</keyword>
<protein>
    <recommendedName>
        <fullName evidence="8">Major facilitator superfamily (MFS) profile domain-containing protein</fullName>
    </recommendedName>
</protein>
<dbReference type="InterPro" id="IPR036259">
    <property type="entry name" value="MFS_trans_sf"/>
</dbReference>
<dbReference type="InParanoid" id="A0A1Y2LM66"/>
<keyword evidence="2" id="KW-0813">Transport</keyword>
<dbReference type="InterPro" id="IPR011701">
    <property type="entry name" value="MFS"/>
</dbReference>
<evidence type="ECO:0000313" key="10">
    <source>
        <dbReference type="Proteomes" id="UP000193240"/>
    </source>
</evidence>